<keyword evidence="2" id="KW-1185">Reference proteome</keyword>
<dbReference type="AlphaFoldDB" id="A0A8H3VRX0"/>
<sequence length="163" mass="17545">MQTTAPAPAPAPGTRESISVAAAPRDLARAQPLGAPCTAYRKTPPSHRNFSGFPLSCLVQSPDPLSLIDMASSSIGRRRFVATRKQVGSRISPMNSLSIKLSNLKVALLNFGSSDTQTDQFPPASCAIQITEYGLPTTLSSKRHIIIDAKDAEQEWIRESQDP</sequence>
<name>A0A8H3VRX0_VENIN</name>
<gene>
    <name evidence="1" type="ORF">EG327_007239</name>
</gene>
<organism evidence="1 2">
    <name type="scientific">Venturia inaequalis</name>
    <name type="common">Apple scab fungus</name>
    <dbReference type="NCBI Taxonomy" id="5025"/>
    <lineage>
        <taxon>Eukaryota</taxon>
        <taxon>Fungi</taxon>
        <taxon>Dikarya</taxon>
        <taxon>Ascomycota</taxon>
        <taxon>Pezizomycotina</taxon>
        <taxon>Dothideomycetes</taxon>
        <taxon>Pleosporomycetidae</taxon>
        <taxon>Venturiales</taxon>
        <taxon>Venturiaceae</taxon>
        <taxon>Venturia</taxon>
    </lineage>
</organism>
<accession>A0A8H3VRX0</accession>
<protein>
    <submittedName>
        <fullName evidence="1">Uncharacterized protein</fullName>
    </submittedName>
</protein>
<evidence type="ECO:0000313" key="1">
    <source>
        <dbReference type="EMBL" id="KAE9992931.1"/>
    </source>
</evidence>
<dbReference type="EMBL" id="WNWR01000043">
    <property type="protein sequence ID" value="KAE9992931.1"/>
    <property type="molecule type" value="Genomic_DNA"/>
</dbReference>
<reference evidence="1 2" key="1">
    <citation type="submission" date="2019-07" db="EMBL/GenBank/DDBJ databases">
        <title>Venturia inaequalis Genome Resource.</title>
        <authorList>
            <person name="Lichtner F.J."/>
        </authorList>
    </citation>
    <scope>NUCLEOTIDE SEQUENCE [LARGE SCALE GENOMIC DNA]</scope>
    <source>
        <strain evidence="1 2">DMI_063113</strain>
    </source>
</reference>
<dbReference type="Proteomes" id="UP000490939">
    <property type="component" value="Unassembled WGS sequence"/>
</dbReference>
<evidence type="ECO:0000313" key="2">
    <source>
        <dbReference type="Proteomes" id="UP000490939"/>
    </source>
</evidence>
<proteinExistence type="predicted"/>
<comment type="caution">
    <text evidence="1">The sequence shown here is derived from an EMBL/GenBank/DDBJ whole genome shotgun (WGS) entry which is preliminary data.</text>
</comment>